<evidence type="ECO:0000313" key="5">
    <source>
        <dbReference type="EMBL" id="OAP91301.1"/>
    </source>
</evidence>
<dbReference type="Pfam" id="PF04865">
    <property type="entry name" value="Baseplate_J"/>
    <property type="match status" value="1"/>
</dbReference>
<dbReference type="Pfam" id="PF26078">
    <property type="entry name" value="Baseplate_J_M"/>
    <property type="match status" value="1"/>
</dbReference>
<comment type="similarity">
    <text evidence="1">Belongs to the Mu gp47/PBSX XkdT family.</text>
</comment>
<accession>A0A179BJL1</accession>
<dbReference type="PANTHER" id="PTHR37829:SF3">
    <property type="entry name" value="PROTEIN JAYE-RELATED"/>
    <property type="match status" value="1"/>
</dbReference>
<dbReference type="InterPro" id="IPR006949">
    <property type="entry name" value="Barrel_Baseplate_J-like"/>
</dbReference>
<evidence type="ECO:0000259" key="3">
    <source>
        <dbReference type="Pfam" id="PF26078"/>
    </source>
</evidence>
<dbReference type="AlphaFoldDB" id="A0A179BJL1"/>
<feature type="domain" description="Baseplate protein J-like barrel" evidence="2">
    <location>
        <begin position="102"/>
        <end position="182"/>
    </location>
</feature>
<dbReference type="Pfam" id="PF26079">
    <property type="entry name" value="Baseplate_J_C"/>
    <property type="match status" value="1"/>
</dbReference>
<sequence>MPWPIPTAKTIAAKIAGSLEAGILRLRPDADASAVSRAVRSARGVLAQISRAFSLELREAHDHLAWWGKQYFPDTAEEEFILRHAGIWGVEQRGAIKAVGSIHVEGLAGTPLPSGLQFSASNAVIYETTAIATIGVGGTVTVAAAAIAAGTAGNLEDGVQLTVVTPFPEISKATVATVFAGGADEQTPAEIQAATLERIRQPPHGGATFDYPTWVGEVASVKAVGVIEDWAGRGSVGIVVLMKNDDGTARVPSSAEIEVIQDYLGGVGSQTGTRPVTARVIVVVGVLRTLPITVRLRPDTVLTRAAVTDAWQRFVATVGDEDDEQNASPIGAQIEPSRISEAISAAAGEYAHDLILPAAPFSLERTEYPVAGPVTFEDA</sequence>
<dbReference type="InterPro" id="IPR058531">
    <property type="entry name" value="Baseplate_J_M"/>
</dbReference>
<dbReference type="InterPro" id="IPR058530">
    <property type="entry name" value="Baseplate_J-like_C"/>
</dbReference>
<evidence type="ECO:0000256" key="1">
    <source>
        <dbReference type="ARBA" id="ARBA00038087"/>
    </source>
</evidence>
<dbReference type="EMBL" id="LWBS01000391">
    <property type="protein sequence ID" value="OAP91301.1"/>
    <property type="molecule type" value="Genomic_DNA"/>
</dbReference>
<reference evidence="5" key="1">
    <citation type="submission" date="2016-04" db="EMBL/GenBank/DDBJ databases">
        <title>Fast-growing isolate from the root nodules of Vavilovia formosa.</title>
        <authorList>
            <person name="Kimeklis A."/>
            <person name="Safronova V."/>
            <person name="Belimov A."/>
            <person name="Andronov E."/>
        </authorList>
    </citation>
    <scope>NUCLEOTIDE SEQUENCE [LARGE SCALE GENOMIC DNA]</scope>
    <source>
        <strain evidence="5">Vaf-46</strain>
    </source>
</reference>
<dbReference type="InterPro" id="IPR052399">
    <property type="entry name" value="Phage_Baseplate_Assmbl_Protein"/>
</dbReference>
<feature type="domain" description="Baseplate J-like central" evidence="3">
    <location>
        <begin position="203"/>
        <end position="283"/>
    </location>
</feature>
<name>A0A179BJL1_RHILE</name>
<feature type="domain" description="Baseplate J-like C-terminal" evidence="4">
    <location>
        <begin position="291"/>
        <end position="376"/>
    </location>
</feature>
<evidence type="ECO:0000259" key="4">
    <source>
        <dbReference type="Pfam" id="PF26079"/>
    </source>
</evidence>
<dbReference type="eggNOG" id="COG3299">
    <property type="taxonomic scope" value="Bacteria"/>
</dbReference>
<comment type="caution">
    <text evidence="5">The sequence shown here is derived from an EMBL/GenBank/DDBJ whole genome shotgun (WGS) entry which is preliminary data.</text>
</comment>
<dbReference type="PANTHER" id="PTHR37829">
    <property type="entry name" value="PHAGE-LIKE ELEMENT PBSX PROTEIN XKDT"/>
    <property type="match status" value="1"/>
</dbReference>
<gene>
    <name evidence="5" type="ORF">A4U53_27965</name>
</gene>
<organism evidence="5">
    <name type="scientific">Rhizobium leguminosarum</name>
    <dbReference type="NCBI Taxonomy" id="384"/>
    <lineage>
        <taxon>Bacteria</taxon>
        <taxon>Pseudomonadati</taxon>
        <taxon>Pseudomonadota</taxon>
        <taxon>Alphaproteobacteria</taxon>
        <taxon>Hyphomicrobiales</taxon>
        <taxon>Rhizobiaceae</taxon>
        <taxon>Rhizobium/Agrobacterium group</taxon>
        <taxon>Rhizobium</taxon>
    </lineage>
</organism>
<protein>
    <submittedName>
        <fullName evidence="5">Baseplate J family protein</fullName>
    </submittedName>
</protein>
<proteinExistence type="inferred from homology"/>
<evidence type="ECO:0000259" key="2">
    <source>
        <dbReference type="Pfam" id="PF04865"/>
    </source>
</evidence>